<evidence type="ECO:0000313" key="3">
    <source>
        <dbReference type="Proteomes" id="UP000250235"/>
    </source>
</evidence>
<sequence>MIVDLIGIFVLKGSYCMLTMTDWFLQALSVIPRGSWGDVARRFTMIRWFPERSIDHADSIDITPGVSWSKWKAQNTIQLTFRVSNEQPTQVAGEHQAPKPTAEEQVEEVDRSVENIEGNEALNSPELQDHEHAHQAHRETNLEAEQEVERQAPTGFSHSSPRDSHSFVQFSSSNANNEDRQGPSSSGLQIVVYTEQEEEITSADNREEYPSWSATNKCFETQADLDADNKLKEVQKVVLSLESKIVSMDLSDVSLDLKVDRIMDA</sequence>
<evidence type="ECO:0000313" key="2">
    <source>
        <dbReference type="EMBL" id="KZV22334.1"/>
    </source>
</evidence>
<protein>
    <submittedName>
        <fullName evidence="2">Uncharacterized protein</fullName>
    </submittedName>
</protein>
<organism evidence="2 3">
    <name type="scientific">Dorcoceras hygrometricum</name>
    <dbReference type="NCBI Taxonomy" id="472368"/>
    <lineage>
        <taxon>Eukaryota</taxon>
        <taxon>Viridiplantae</taxon>
        <taxon>Streptophyta</taxon>
        <taxon>Embryophyta</taxon>
        <taxon>Tracheophyta</taxon>
        <taxon>Spermatophyta</taxon>
        <taxon>Magnoliopsida</taxon>
        <taxon>eudicotyledons</taxon>
        <taxon>Gunneridae</taxon>
        <taxon>Pentapetalae</taxon>
        <taxon>asterids</taxon>
        <taxon>lamiids</taxon>
        <taxon>Lamiales</taxon>
        <taxon>Gesneriaceae</taxon>
        <taxon>Didymocarpoideae</taxon>
        <taxon>Trichosporeae</taxon>
        <taxon>Loxocarpinae</taxon>
        <taxon>Dorcoceras</taxon>
    </lineage>
</organism>
<feature type="region of interest" description="Disordered" evidence="1">
    <location>
        <begin position="85"/>
        <end position="111"/>
    </location>
</feature>
<proteinExistence type="predicted"/>
<name>A0A2Z7AKJ7_9LAMI</name>
<feature type="compositionally biased region" description="Polar residues" evidence="1">
    <location>
        <begin position="166"/>
        <end position="185"/>
    </location>
</feature>
<keyword evidence="3" id="KW-1185">Reference proteome</keyword>
<accession>A0A2Z7AKJ7</accession>
<evidence type="ECO:0000256" key="1">
    <source>
        <dbReference type="SAM" id="MobiDB-lite"/>
    </source>
</evidence>
<dbReference type="AlphaFoldDB" id="A0A2Z7AKJ7"/>
<dbReference type="Proteomes" id="UP000250235">
    <property type="component" value="Unassembled WGS sequence"/>
</dbReference>
<dbReference type="EMBL" id="KV014393">
    <property type="protein sequence ID" value="KZV22334.1"/>
    <property type="molecule type" value="Genomic_DNA"/>
</dbReference>
<feature type="region of interest" description="Disordered" evidence="1">
    <location>
        <begin position="129"/>
        <end position="185"/>
    </location>
</feature>
<gene>
    <name evidence="2" type="ORF">F511_05288</name>
</gene>
<reference evidence="2 3" key="1">
    <citation type="journal article" date="2015" name="Proc. Natl. Acad. Sci. U.S.A.">
        <title>The resurrection genome of Boea hygrometrica: A blueprint for survival of dehydration.</title>
        <authorList>
            <person name="Xiao L."/>
            <person name="Yang G."/>
            <person name="Zhang L."/>
            <person name="Yang X."/>
            <person name="Zhao S."/>
            <person name="Ji Z."/>
            <person name="Zhou Q."/>
            <person name="Hu M."/>
            <person name="Wang Y."/>
            <person name="Chen M."/>
            <person name="Xu Y."/>
            <person name="Jin H."/>
            <person name="Xiao X."/>
            <person name="Hu G."/>
            <person name="Bao F."/>
            <person name="Hu Y."/>
            <person name="Wan P."/>
            <person name="Li L."/>
            <person name="Deng X."/>
            <person name="Kuang T."/>
            <person name="Xiang C."/>
            <person name="Zhu J.K."/>
            <person name="Oliver M.J."/>
            <person name="He Y."/>
        </authorList>
    </citation>
    <scope>NUCLEOTIDE SEQUENCE [LARGE SCALE GENOMIC DNA]</scope>
    <source>
        <strain evidence="3">cv. XS01</strain>
    </source>
</reference>
<feature type="compositionally biased region" description="Basic and acidic residues" evidence="1">
    <location>
        <begin position="129"/>
        <end position="141"/>
    </location>
</feature>